<keyword evidence="9" id="KW-1185">Reference proteome</keyword>
<evidence type="ECO:0000256" key="6">
    <source>
        <dbReference type="ARBA" id="ARBA00023033"/>
    </source>
</evidence>
<evidence type="ECO:0000256" key="1">
    <source>
        <dbReference type="ARBA" id="ARBA00010617"/>
    </source>
</evidence>
<dbReference type="InterPro" id="IPR002403">
    <property type="entry name" value="Cyt_P450_E_grp-IV"/>
</dbReference>
<keyword evidence="2 7" id="KW-0349">Heme</keyword>
<reference evidence="8 9" key="1">
    <citation type="submission" date="2024-06" db="EMBL/GenBank/DDBJ databases">
        <title>The Natural Products Discovery Center: Release of the First 8490 Sequenced Strains for Exploring Actinobacteria Biosynthetic Diversity.</title>
        <authorList>
            <person name="Kalkreuter E."/>
            <person name="Kautsar S.A."/>
            <person name="Yang D."/>
            <person name="Bader C.D."/>
            <person name="Teijaro C.N."/>
            <person name="Fluegel L."/>
            <person name="Davis C.M."/>
            <person name="Simpson J.R."/>
            <person name="Lauterbach L."/>
            <person name="Steele A.D."/>
            <person name="Gui C."/>
            <person name="Meng S."/>
            <person name="Li G."/>
            <person name="Viehrig K."/>
            <person name="Ye F."/>
            <person name="Su P."/>
            <person name="Kiefer A.F."/>
            <person name="Nichols A."/>
            <person name="Cepeda A.J."/>
            <person name="Yan W."/>
            <person name="Fan B."/>
            <person name="Jiang Y."/>
            <person name="Adhikari A."/>
            <person name="Zheng C.-J."/>
            <person name="Schuster L."/>
            <person name="Cowan T.M."/>
            <person name="Smanski M.J."/>
            <person name="Chevrette M.G."/>
            <person name="De Carvalho L.P.S."/>
            <person name="Shen B."/>
        </authorList>
    </citation>
    <scope>NUCLEOTIDE SEQUENCE [LARGE SCALE GENOMIC DNA]</scope>
    <source>
        <strain evidence="8 9">NPDC000837</strain>
    </source>
</reference>
<sequence length="499" mass="55110">MATPTVLTARQAPGPKGEPVLGNARSFQADILGALQQGRRGYGDVVRFDGIGPLFPVFFVAHPEGIKEILQDKHRNFPKTPFVSDRWRALVGDGLICSEGDFWKRQRRLCQPAFHRRLVNSFGENMTEVTGELLDRWEAASRSNQEVDVTLDMTRLALSVLGGALFGANWRQDSEVMAHAVEVAIGEAYKKFGKFVSLPESVPTPANLRFAKARRSLDDVIYRVINARRTDRGEHPDDLLEALMTATEDDGSGMTVEQVRNEVMTFMFGGHETVASGLTWALYLLSRHPEVYGRMEQEVDEVLGSRVPTVDDLPQLPYIDRVVRESLRLYPPVSLISRTPQEDDTVMGYDIPKGSMVLLSAFVTHRHPEFWPNPEGFDPDRWIELGEQGPHRFAWWPFSGGPRKCIGDVFGLQEMKLVLAMMAQRVRVRLVPGHAVVPKPGITLGQQNGVIATVGMRERSRTTVSTAPRTAVAAAQGCPVTGAQAAPPAAASGCPVAHD</sequence>
<protein>
    <submittedName>
        <fullName evidence="8">Cytochrome P450</fullName>
    </submittedName>
</protein>
<name>A0ABV1UXV6_9ACTN</name>
<evidence type="ECO:0000256" key="3">
    <source>
        <dbReference type="ARBA" id="ARBA00022723"/>
    </source>
</evidence>
<dbReference type="InterPro" id="IPR050196">
    <property type="entry name" value="Cytochrome_P450_Monoox"/>
</dbReference>
<dbReference type="PRINTS" id="PR00465">
    <property type="entry name" value="EP450IV"/>
</dbReference>
<dbReference type="Gene3D" id="1.10.630.10">
    <property type="entry name" value="Cytochrome P450"/>
    <property type="match status" value="1"/>
</dbReference>
<dbReference type="InterPro" id="IPR036396">
    <property type="entry name" value="Cyt_P450_sf"/>
</dbReference>
<dbReference type="InterPro" id="IPR017972">
    <property type="entry name" value="Cyt_P450_CS"/>
</dbReference>
<evidence type="ECO:0000313" key="9">
    <source>
        <dbReference type="Proteomes" id="UP001445472"/>
    </source>
</evidence>
<dbReference type="PROSITE" id="PS00086">
    <property type="entry name" value="CYTOCHROME_P450"/>
    <property type="match status" value="1"/>
</dbReference>
<evidence type="ECO:0000313" key="8">
    <source>
        <dbReference type="EMBL" id="MER6615638.1"/>
    </source>
</evidence>
<gene>
    <name evidence="8" type="ORF">ABT276_20195</name>
</gene>
<dbReference type="Pfam" id="PF00067">
    <property type="entry name" value="p450"/>
    <property type="match status" value="1"/>
</dbReference>
<organism evidence="8 9">
    <name type="scientific">Streptomyces xantholiticus</name>
    <dbReference type="NCBI Taxonomy" id="68285"/>
    <lineage>
        <taxon>Bacteria</taxon>
        <taxon>Bacillati</taxon>
        <taxon>Actinomycetota</taxon>
        <taxon>Actinomycetes</taxon>
        <taxon>Kitasatosporales</taxon>
        <taxon>Streptomycetaceae</taxon>
        <taxon>Streptomyces</taxon>
    </lineage>
</organism>
<dbReference type="CDD" id="cd20620">
    <property type="entry name" value="CYP132-like"/>
    <property type="match status" value="1"/>
</dbReference>
<comment type="caution">
    <text evidence="8">The sequence shown here is derived from an EMBL/GenBank/DDBJ whole genome shotgun (WGS) entry which is preliminary data.</text>
</comment>
<proteinExistence type="inferred from homology"/>
<accession>A0ABV1UXV6</accession>
<dbReference type="PRINTS" id="PR00385">
    <property type="entry name" value="P450"/>
</dbReference>
<dbReference type="EMBL" id="JBEPBX010000017">
    <property type="protein sequence ID" value="MER6615638.1"/>
    <property type="molecule type" value="Genomic_DNA"/>
</dbReference>
<keyword evidence="5 7" id="KW-0408">Iron</keyword>
<comment type="similarity">
    <text evidence="1 7">Belongs to the cytochrome P450 family.</text>
</comment>
<evidence type="ECO:0000256" key="5">
    <source>
        <dbReference type="ARBA" id="ARBA00023004"/>
    </source>
</evidence>
<dbReference type="PANTHER" id="PTHR24291:SF50">
    <property type="entry name" value="BIFUNCTIONAL ALBAFLAVENONE MONOOXYGENASE_TERPENE SYNTHASE"/>
    <property type="match status" value="1"/>
</dbReference>
<keyword evidence="4 7" id="KW-0560">Oxidoreductase</keyword>
<dbReference type="InterPro" id="IPR001128">
    <property type="entry name" value="Cyt_P450"/>
</dbReference>
<dbReference type="Proteomes" id="UP001445472">
    <property type="component" value="Unassembled WGS sequence"/>
</dbReference>
<evidence type="ECO:0000256" key="4">
    <source>
        <dbReference type="ARBA" id="ARBA00023002"/>
    </source>
</evidence>
<dbReference type="RefSeq" id="WP_351977164.1">
    <property type="nucleotide sequence ID" value="NZ_JBEPBX010000017.1"/>
</dbReference>
<evidence type="ECO:0000256" key="2">
    <source>
        <dbReference type="ARBA" id="ARBA00022617"/>
    </source>
</evidence>
<keyword evidence="3 7" id="KW-0479">Metal-binding</keyword>
<dbReference type="SUPFAM" id="SSF48264">
    <property type="entry name" value="Cytochrome P450"/>
    <property type="match status" value="1"/>
</dbReference>
<keyword evidence="6 7" id="KW-0503">Monooxygenase</keyword>
<dbReference type="PANTHER" id="PTHR24291">
    <property type="entry name" value="CYTOCHROME P450 FAMILY 4"/>
    <property type="match status" value="1"/>
</dbReference>
<evidence type="ECO:0000256" key="7">
    <source>
        <dbReference type="RuleBase" id="RU000461"/>
    </source>
</evidence>